<dbReference type="InterPro" id="IPR037171">
    <property type="entry name" value="NagB/RpiA_transferase-like"/>
</dbReference>
<dbReference type="Gene3D" id="3.40.50.10420">
    <property type="entry name" value="NagB/RpiA/CoA transferase-like"/>
    <property type="match status" value="1"/>
</dbReference>
<sequence length="246" mass="26366">MGPRFDTKQEVRNEVWNLLDSRQAVNDPSAHGRIPDFKGTEAASALLSSLPEWQSAAVVKAVPDRAQLPVRVAALEARKTVYMAVPKLATPKPFYLLDPALLTGRPLDVAATGKGAAGHAPTVEVDAMAPSDVIVLGSVAVNRTGVRIGKGAGYSDIEFGLLVEAGLVTDRTLIVTTVHSLQVIDRPIPTAEHDVRVDVIVTPEEVIRCVVDSRPRGIYWKSLDPEKIAAIPALGARQGRTMDSRS</sequence>
<dbReference type="InterPro" id="IPR002698">
    <property type="entry name" value="FTHF_cligase"/>
</dbReference>
<proteinExistence type="predicted"/>
<dbReference type="GO" id="GO:0016874">
    <property type="term" value="F:ligase activity"/>
    <property type="evidence" value="ECO:0007669"/>
    <property type="project" value="UniProtKB-KW"/>
</dbReference>
<dbReference type="InterPro" id="IPR024185">
    <property type="entry name" value="FTHF_cligase-like_sf"/>
</dbReference>
<keyword evidence="2" id="KW-1185">Reference proteome</keyword>
<dbReference type="PANTHER" id="PTHR13017:SF0">
    <property type="entry name" value="METHENYLTETRAHYDROFOLATE SYNTHASE DOMAIN-CONTAINING PROTEIN"/>
    <property type="match status" value="1"/>
</dbReference>
<dbReference type="Proteomes" id="UP000419138">
    <property type="component" value="Unassembled WGS sequence"/>
</dbReference>
<organism evidence="1 2">
    <name type="scientific">Streptomyces jumonjinensis</name>
    <dbReference type="NCBI Taxonomy" id="1945"/>
    <lineage>
        <taxon>Bacteria</taxon>
        <taxon>Bacillati</taxon>
        <taxon>Actinomycetota</taxon>
        <taxon>Actinomycetes</taxon>
        <taxon>Kitasatosporales</taxon>
        <taxon>Streptomycetaceae</taxon>
        <taxon>Streptomyces</taxon>
    </lineage>
</organism>
<dbReference type="Pfam" id="PF01812">
    <property type="entry name" value="5-FTHF_cyc-lig"/>
    <property type="match status" value="1"/>
</dbReference>
<dbReference type="OrthoDB" id="3242798at2"/>
<accession>A0A646KRT4</accession>
<evidence type="ECO:0000313" key="2">
    <source>
        <dbReference type="Proteomes" id="UP000419138"/>
    </source>
</evidence>
<name>A0A646KRT4_STRJU</name>
<dbReference type="PANTHER" id="PTHR13017">
    <property type="entry name" value="5-FORMYLTETRAHYDROFOLATE CYCLO-LIGASE-RELATED"/>
    <property type="match status" value="1"/>
</dbReference>
<reference evidence="1 2" key="1">
    <citation type="submission" date="2019-05" db="EMBL/GenBank/DDBJ databases">
        <title>Comparative genomics and metabolomics analyses of clavulanic acid producing Streptomyces species provides insight into specialized metabolism and evolution of beta-lactam biosynthetic gene clusters.</title>
        <authorList>
            <person name="Moore M.A."/>
            <person name="Cruz-Morales P."/>
            <person name="Barona Gomez F."/>
            <person name="Kapil T."/>
        </authorList>
    </citation>
    <scope>NUCLEOTIDE SEQUENCE [LARGE SCALE GENOMIC DNA]</scope>
    <source>
        <strain evidence="1 2">NRRL 5741</strain>
    </source>
</reference>
<dbReference type="SUPFAM" id="SSF100950">
    <property type="entry name" value="NagB/RpiA/CoA transferase-like"/>
    <property type="match status" value="1"/>
</dbReference>
<dbReference type="AlphaFoldDB" id="A0A646KRT4"/>
<gene>
    <name evidence="1" type="ORF">FF041_33005</name>
</gene>
<dbReference type="GO" id="GO:0005737">
    <property type="term" value="C:cytoplasm"/>
    <property type="evidence" value="ECO:0007669"/>
    <property type="project" value="TreeGrafter"/>
</dbReference>
<protein>
    <submittedName>
        <fullName evidence="1">5-formyltetrahydrofolate cyclo-ligase</fullName>
    </submittedName>
</protein>
<evidence type="ECO:0000313" key="1">
    <source>
        <dbReference type="EMBL" id="MQT04788.1"/>
    </source>
</evidence>
<comment type="caution">
    <text evidence="1">The sequence shown here is derived from an EMBL/GenBank/DDBJ whole genome shotgun (WGS) entry which is preliminary data.</text>
</comment>
<keyword evidence="1" id="KW-0436">Ligase</keyword>
<dbReference type="RefSeq" id="WP_153526105.1">
    <property type="nucleotide sequence ID" value="NZ_VCLA01000194.1"/>
</dbReference>
<dbReference type="EMBL" id="VCLA01000194">
    <property type="protein sequence ID" value="MQT04788.1"/>
    <property type="molecule type" value="Genomic_DNA"/>
</dbReference>